<name>A0ABR9S806_9BURK</name>
<sequence length="166" mass="18309">MHLEGSCHCGKVKFSVESGEPVPFMRCYCSICRKTAGAGGYAINLGAVTRTMKVRGKQHLRIYRARLPKEGGRGTRLSTGRRYFCAGCGSALWLWDPTWPDLVHPHAGAIDTPLPEAPEHMHCMVGSKAAWVKVEGGAQDPRFDRYPDLSLAEWHERHGLASTPHG</sequence>
<evidence type="ECO:0000256" key="1">
    <source>
        <dbReference type="ARBA" id="ARBA00005495"/>
    </source>
</evidence>
<organism evidence="6 7">
    <name type="scientific">Ramlibacter pallidus</name>
    <dbReference type="NCBI Taxonomy" id="2780087"/>
    <lineage>
        <taxon>Bacteria</taxon>
        <taxon>Pseudomonadati</taxon>
        <taxon>Pseudomonadota</taxon>
        <taxon>Betaproteobacteria</taxon>
        <taxon>Burkholderiales</taxon>
        <taxon>Comamonadaceae</taxon>
        <taxon>Ramlibacter</taxon>
    </lineage>
</organism>
<proteinExistence type="inferred from homology"/>
<comment type="similarity">
    <text evidence="1">Belongs to the Gfa family.</text>
</comment>
<comment type="caution">
    <text evidence="6">The sequence shown here is derived from an EMBL/GenBank/DDBJ whole genome shotgun (WGS) entry which is preliminary data.</text>
</comment>
<evidence type="ECO:0000256" key="2">
    <source>
        <dbReference type="ARBA" id="ARBA00022723"/>
    </source>
</evidence>
<evidence type="ECO:0000313" key="7">
    <source>
        <dbReference type="Proteomes" id="UP000806285"/>
    </source>
</evidence>
<reference evidence="6 7" key="1">
    <citation type="submission" date="2020-10" db="EMBL/GenBank/DDBJ databases">
        <title>Ramlibacter sp. HM2 16S ribosomal RNA gene Genome sequencing and assembly.</title>
        <authorList>
            <person name="Kang M."/>
        </authorList>
    </citation>
    <scope>NUCLEOTIDE SEQUENCE [LARGE SCALE GENOMIC DNA]</scope>
    <source>
        <strain evidence="6 7">HM2</strain>
    </source>
</reference>
<dbReference type="Proteomes" id="UP000806285">
    <property type="component" value="Unassembled WGS sequence"/>
</dbReference>
<dbReference type="PANTHER" id="PTHR33337">
    <property type="entry name" value="GFA DOMAIN-CONTAINING PROTEIN"/>
    <property type="match status" value="1"/>
</dbReference>
<keyword evidence="4" id="KW-0456">Lyase</keyword>
<evidence type="ECO:0000256" key="3">
    <source>
        <dbReference type="ARBA" id="ARBA00022833"/>
    </source>
</evidence>
<keyword evidence="7" id="KW-1185">Reference proteome</keyword>
<evidence type="ECO:0000313" key="6">
    <source>
        <dbReference type="EMBL" id="MBE7369554.1"/>
    </source>
</evidence>
<dbReference type="InterPro" id="IPR006913">
    <property type="entry name" value="CENP-V/GFA"/>
</dbReference>
<gene>
    <name evidence="6" type="ORF">IM787_18470</name>
</gene>
<dbReference type="Gene3D" id="2.170.150.70">
    <property type="match status" value="1"/>
</dbReference>
<keyword evidence="2" id="KW-0479">Metal-binding</keyword>
<accession>A0ABR9S806</accession>
<keyword evidence="3" id="KW-0862">Zinc</keyword>
<dbReference type="SUPFAM" id="SSF51316">
    <property type="entry name" value="Mss4-like"/>
    <property type="match status" value="1"/>
</dbReference>
<dbReference type="PANTHER" id="PTHR33337:SF44">
    <property type="entry name" value="DUF636 DOMAIN PROTEIN (AFU_ORTHOLOGUE AFUA_1G09754)"/>
    <property type="match status" value="1"/>
</dbReference>
<protein>
    <submittedName>
        <fullName evidence="6">GFA family protein</fullName>
    </submittedName>
</protein>
<evidence type="ECO:0000256" key="4">
    <source>
        <dbReference type="ARBA" id="ARBA00023239"/>
    </source>
</evidence>
<feature type="domain" description="CENP-V/GFA" evidence="5">
    <location>
        <begin position="3"/>
        <end position="155"/>
    </location>
</feature>
<dbReference type="Pfam" id="PF04828">
    <property type="entry name" value="GFA"/>
    <property type="match status" value="1"/>
</dbReference>
<evidence type="ECO:0000259" key="5">
    <source>
        <dbReference type="PROSITE" id="PS51891"/>
    </source>
</evidence>
<dbReference type="InterPro" id="IPR011057">
    <property type="entry name" value="Mss4-like_sf"/>
</dbReference>
<dbReference type="PROSITE" id="PS51891">
    <property type="entry name" value="CENP_V_GFA"/>
    <property type="match status" value="1"/>
</dbReference>
<dbReference type="RefSeq" id="WP_193678174.1">
    <property type="nucleotide sequence ID" value="NZ_JADDIV010000005.1"/>
</dbReference>
<dbReference type="EMBL" id="JADDIV010000005">
    <property type="protein sequence ID" value="MBE7369554.1"/>
    <property type="molecule type" value="Genomic_DNA"/>
</dbReference>